<dbReference type="PANTHER" id="PTHR43669:SF6">
    <property type="entry name" value="DECAPRENYLPHOSPHORYL-2-KETO-BETA-D-ERYTHRO-PENTOSE REDUCTASE"/>
    <property type="match status" value="1"/>
</dbReference>
<dbReference type="CDD" id="cd05233">
    <property type="entry name" value="SDR_c"/>
    <property type="match status" value="1"/>
</dbReference>
<dbReference type="PRINTS" id="PR00081">
    <property type="entry name" value="GDHRDH"/>
</dbReference>
<evidence type="ECO:0000256" key="1">
    <source>
        <dbReference type="ARBA" id="ARBA00006484"/>
    </source>
</evidence>
<dbReference type="EMBL" id="CAFBNE010000009">
    <property type="protein sequence ID" value="CAB4934162.1"/>
    <property type="molecule type" value="Genomic_DNA"/>
</dbReference>
<dbReference type="InterPro" id="IPR057326">
    <property type="entry name" value="KR_dom"/>
</dbReference>
<evidence type="ECO:0000256" key="2">
    <source>
        <dbReference type="ARBA" id="ARBA00023002"/>
    </source>
</evidence>
<organism evidence="4">
    <name type="scientific">freshwater metagenome</name>
    <dbReference type="NCBI Taxonomy" id="449393"/>
    <lineage>
        <taxon>unclassified sequences</taxon>
        <taxon>metagenomes</taxon>
        <taxon>ecological metagenomes</taxon>
    </lineage>
</organism>
<keyword evidence="2" id="KW-0560">Oxidoreductase</keyword>
<name>A0A6J7IV12_9ZZZZ</name>
<dbReference type="GO" id="GO:0016491">
    <property type="term" value="F:oxidoreductase activity"/>
    <property type="evidence" value="ECO:0007669"/>
    <property type="project" value="UniProtKB-KW"/>
</dbReference>
<dbReference type="SUPFAM" id="SSF51735">
    <property type="entry name" value="NAD(P)-binding Rossmann-fold domains"/>
    <property type="match status" value="1"/>
</dbReference>
<dbReference type="PROSITE" id="PS00061">
    <property type="entry name" value="ADH_SHORT"/>
    <property type="match status" value="1"/>
</dbReference>
<protein>
    <submittedName>
        <fullName evidence="4">Unannotated protein</fullName>
    </submittedName>
</protein>
<dbReference type="InterPro" id="IPR036291">
    <property type="entry name" value="NAD(P)-bd_dom_sf"/>
</dbReference>
<accession>A0A6J7IV12</accession>
<dbReference type="PANTHER" id="PTHR43669">
    <property type="entry name" value="5-KETO-D-GLUCONATE 5-REDUCTASE"/>
    <property type="match status" value="1"/>
</dbReference>
<gene>
    <name evidence="4" type="ORF">UFOPK3772_00458</name>
</gene>
<dbReference type="SMART" id="SM00822">
    <property type="entry name" value="PKS_KR"/>
    <property type="match status" value="1"/>
</dbReference>
<dbReference type="InterPro" id="IPR020904">
    <property type="entry name" value="Sc_DH/Rdtase_CS"/>
</dbReference>
<evidence type="ECO:0000313" key="4">
    <source>
        <dbReference type="EMBL" id="CAB4934162.1"/>
    </source>
</evidence>
<dbReference type="NCBIfam" id="NF005912">
    <property type="entry name" value="PRK07904.1"/>
    <property type="match status" value="1"/>
</dbReference>
<feature type="domain" description="Ketoreductase" evidence="3">
    <location>
        <begin position="9"/>
        <end position="194"/>
    </location>
</feature>
<reference evidence="4" key="1">
    <citation type="submission" date="2020-05" db="EMBL/GenBank/DDBJ databases">
        <authorList>
            <person name="Chiriac C."/>
            <person name="Salcher M."/>
            <person name="Ghai R."/>
            <person name="Kavagutti S V."/>
        </authorList>
    </citation>
    <scope>NUCLEOTIDE SEQUENCE</scope>
</reference>
<dbReference type="InterPro" id="IPR002347">
    <property type="entry name" value="SDR_fam"/>
</dbReference>
<evidence type="ECO:0000259" key="3">
    <source>
        <dbReference type="SMART" id="SM00822"/>
    </source>
</evidence>
<dbReference type="Pfam" id="PF00106">
    <property type="entry name" value="adh_short"/>
    <property type="match status" value="1"/>
</dbReference>
<dbReference type="AlphaFoldDB" id="A0A6J7IV12"/>
<proteinExistence type="inferred from homology"/>
<comment type="similarity">
    <text evidence="1">Belongs to the short-chain dehydrogenases/reductases (SDR) family.</text>
</comment>
<dbReference type="Gene3D" id="3.40.50.720">
    <property type="entry name" value="NAD(P)-binding Rossmann-like Domain"/>
    <property type="match status" value="1"/>
</dbReference>
<sequence length="252" mass="26141">MNDALGEPQSVLVLGGTSEIALETVKALPRARIRRVVLAGRPSPARDEAVAALTGVGIAGVTAVDFDAKDTGAHAELINSIFDAGDIDITLLAFGILGNQDDAEADPDHAIDVATTNYTGAVSVGLRVAQRLKTQGHGSLVVFSSVAGDRARRSNYVYGSTKAGLDAFAQGLGDALHGSGAHVLVVRPGMVRTKMSAGLKEAPMTTNPDVVAGIVVAALRKGKETVYAPGPLRFVMAALKTLPRPIFRKLPN</sequence>